<reference evidence="2 3" key="1">
    <citation type="journal article" date="2020" name="ISME J.">
        <title>Enrichment and physiological characterization of a novel comammox Nitrospira indicates ammonium inhibition of complete nitrification.</title>
        <authorList>
            <person name="Sakoula D."/>
            <person name="Koch H."/>
            <person name="Frank J."/>
            <person name="Jetten M.S.M."/>
            <person name="van Kessel M.A.H.J."/>
            <person name="Lucker S."/>
        </authorList>
    </citation>
    <scope>NUCLEOTIDE SEQUENCE [LARGE SCALE GENOMIC DNA]</scope>
    <source>
        <strain evidence="2">Comreactor17</strain>
    </source>
</reference>
<proteinExistence type="predicted"/>
<name>A0A7S8J0Z8_9BACT</name>
<keyword evidence="1" id="KW-0812">Transmembrane</keyword>
<dbReference type="AlphaFoldDB" id="A0A7S8J0Z8"/>
<evidence type="ECO:0000256" key="1">
    <source>
        <dbReference type="SAM" id="Phobius"/>
    </source>
</evidence>
<keyword evidence="1" id="KW-1133">Transmembrane helix</keyword>
<dbReference type="KEGG" id="nkf:Nkreftii_003189"/>
<evidence type="ECO:0000313" key="3">
    <source>
        <dbReference type="Proteomes" id="UP000593737"/>
    </source>
</evidence>
<gene>
    <name evidence="2" type="ORF">Nkreftii_003189</name>
</gene>
<feature type="transmembrane region" description="Helical" evidence="1">
    <location>
        <begin position="61"/>
        <end position="83"/>
    </location>
</feature>
<accession>A0A7S8J0Z8</accession>
<evidence type="ECO:0000313" key="2">
    <source>
        <dbReference type="EMBL" id="QPD05415.1"/>
    </source>
</evidence>
<dbReference type="Proteomes" id="UP000593737">
    <property type="component" value="Chromosome"/>
</dbReference>
<feature type="transmembrane region" description="Helical" evidence="1">
    <location>
        <begin position="30"/>
        <end position="49"/>
    </location>
</feature>
<keyword evidence="1" id="KW-0472">Membrane</keyword>
<organism evidence="2 3">
    <name type="scientific">Candidatus Nitrospira kreftii</name>
    <dbReference type="NCBI Taxonomy" id="2652173"/>
    <lineage>
        <taxon>Bacteria</taxon>
        <taxon>Pseudomonadati</taxon>
        <taxon>Nitrospirota</taxon>
        <taxon>Nitrospiria</taxon>
        <taxon>Nitrospirales</taxon>
        <taxon>Nitrospiraceae</taxon>
        <taxon>Nitrospira</taxon>
    </lineage>
</organism>
<protein>
    <submittedName>
        <fullName evidence="2">Uncharacterized protein</fullName>
    </submittedName>
</protein>
<dbReference type="EMBL" id="CP047423">
    <property type="protein sequence ID" value="QPD05415.1"/>
    <property type="molecule type" value="Genomic_DNA"/>
</dbReference>
<sequence>MSILFWSVLLIVFIWALTSRSTVVRYIARGLAVTIALAAAAAAIGLIAVGQKAHWTSDGPGMLLIMLGIPICGIIAWFFGLMACTPTARTEETNPENPSRTFSLAQAWELYRDLTKKPH</sequence>